<protein>
    <submittedName>
        <fullName evidence="1">Uncharacterized protein</fullName>
    </submittedName>
</protein>
<name>A0AAU9KSR4_9STRA</name>
<sequence length="71" mass="8175">MFAKKMKYETEQISTEEMVWRFSSPVTTRSQTQHSQSAADLYLEVLLVAGRSYSDNVVLVTEARTGRMKQQ</sequence>
<comment type="caution">
    <text evidence="1">The sequence shown here is derived from an EMBL/GenBank/DDBJ whole genome shotgun (WGS) entry which is preliminary data.</text>
</comment>
<dbReference type="EMBL" id="CAKKTJ010000168">
    <property type="protein sequence ID" value="CAH0477411.1"/>
    <property type="molecule type" value="Genomic_DNA"/>
</dbReference>
<organism evidence="1 2">
    <name type="scientific">Peronospora belbahrii</name>
    <dbReference type="NCBI Taxonomy" id="622444"/>
    <lineage>
        <taxon>Eukaryota</taxon>
        <taxon>Sar</taxon>
        <taxon>Stramenopiles</taxon>
        <taxon>Oomycota</taxon>
        <taxon>Peronosporomycetes</taxon>
        <taxon>Peronosporales</taxon>
        <taxon>Peronosporaceae</taxon>
        <taxon>Peronospora</taxon>
    </lineage>
</organism>
<proteinExistence type="predicted"/>
<evidence type="ECO:0000313" key="2">
    <source>
        <dbReference type="Proteomes" id="UP001160483"/>
    </source>
</evidence>
<gene>
    <name evidence="1" type="ORF">PBS003_LOCUS4160</name>
</gene>
<accession>A0AAU9KSR4</accession>
<dbReference type="Proteomes" id="UP001160483">
    <property type="component" value="Unassembled WGS sequence"/>
</dbReference>
<dbReference type="AlphaFoldDB" id="A0AAU9KSR4"/>
<evidence type="ECO:0000313" key="1">
    <source>
        <dbReference type="EMBL" id="CAH0477411.1"/>
    </source>
</evidence>
<reference evidence="1" key="1">
    <citation type="submission" date="2021-11" db="EMBL/GenBank/DDBJ databases">
        <authorList>
            <person name="Islam A."/>
            <person name="Islam S."/>
            <person name="Flora M.S."/>
            <person name="Rahman M."/>
            <person name="Ziaur R.M."/>
            <person name="Epstein J.H."/>
            <person name="Hassan M."/>
            <person name="Klassen M."/>
            <person name="Woodard K."/>
            <person name="Webb A."/>
            <person name="Webby R.J."/>
            <person name="El Zowalaty M.E."/>
        </authorList>
    </citation>
    <scope>NUCLEOTIDE SEQUENCE</scope>
    <source>
        <strain evidence="1">Pbs3</strain>
    </source>
</reference>